<evidence type="ECO:0000259" key="3">
    <source>
        <dbReference type="Pfam" id="PF00724"/>
    </source>
</evidence>
<keyword evidence="2 4" id="KW-0560">Oxidoreductase</keyword>
<dbReference type="InterPro" id="IPR001155">
    <property type="entry name" value="OxRdtase_FMN_N"/>
</dbReference>
<dbReference type="Proteomes" id="UP000215185">
    <property type="component" value="Chromosome 1"/>
</dbReference>
<dbReference type="Pfam" id="PF00724">
    <property type="entry name" value="Oxidored_FMN"/>
    <property type="match status" value="1"/>
</dbReference>
<dbReference type="RefSeq" id="WP_018373500.1">
    <property type="nucleotide sequence ID" value="NZ_LT906439.1"/>
</dbReference>
<dbReference type="STRING" id="1123308.GCA_000380085_00927"/>
<protein>
    <submittedName>
        <fullName evidence="4">NADH:flavin oxidoreductase/NADH oxidase family protein</fullName>
        <ecNumber evidence="4">1.-.-.-</ecNumber>
    </submittedName>
</protein>
<proteinExistence type="predicted"/>
<dbReference type="eggNOG" id="COG1902">
    <property type="taxonomic scope" value="Bacteria"/>
</dbReference>
<dbReference type="Gene3D" id="3.20.20.70">
    <property type="entry name" value="Aldolase class I"/>
    <property type="match status" value="1"/>
</dbReference>
<dbReference type="OrthoDB" id="9806724at2"/>
<dbReference type="EC" id="1.-.-.-" evidence="4"/>
<gene>
    <name evidence="4" type="ORF">SAMEA4412692_00516</name>
</gene>
<evidence type="ECO:0000313" key="4">
    <source>
        <dbReference type="EMBL" id="SNU87090.1"/>
    </source>
</evidence>
<dbReference type="GO" id="GO:0016491">
    <property type="term" value="F:oxidoreductase activity"/>
    <property type="evidence" value="ECO:0007669"/>
    <property type="project" value="UniProtKB-KW"/>
</dbReference>
<accession>A0A239SNW9</accession>
<evidence type="ECO:0000256" key="2">
    <source>
        <dbReference type="ARBA" id="ARBA00023002"/>
    </source>
</evidence>
<dbReference type="SUPFAM" id="SSF51395">
    <property type="entry name" value="FMN-linked oxidoreductases"/>
    <property type="match status" value="1"/>
</dbReference>
<dbReference type="GO" id="GO:0010181">
    <property type="term" value="F:FMN binding"/>
    <property type="evidence" value="ECO:0007669"/>
    <property type="project" value="InterPro"/>
</dbReference>
<dbReference type="PANTHER" id="PTHR43656">
    <property type="entry name" value="BINDING OXIDOREDUCTASE, PUTATIVE (AFU_ORTHOLOGUE AFUA_2G08260)-RELATED"/>
    <property type="match status" value="1"/>
</dbReference>
<keyword evidence="5" id="KW-1185">Reference proteome</keyword>
<feature type="domain" description="NADH:flavin oxidoreductase/NADH oxidase N-terminal" evidence="3">
    <location>
        <begin position="8"/>
        <end position="330"/>
    </location>
</feature>
<dbReference type="CDD" id="cd04735">
    <property type="entry name" value="OYE_like_4_FMN"/>
    <property type="match status" value="1"/>
</dbReference>
<organism evidence="4 5">
    <name type="scientific">Streptococcus merionis</name>
    <dbReference type="NCBI Taxonomy" id="400065"/>
    <lineage>
        <taxon>Bacteria</taxon>
        <taxon>Bacillati</taxon>
        <taxon>Bacillota</taxon>
        <taxon>Bacilli</taxon>
        <taxon>Lactobacillales</taxon>
        <taxon>Streptococcaceae</taxon>
        <taxon>Streptococcus</taxon>
    </lineage>
</organism>
<dbReference type="EMBL" id="LT906439">
    <property type="protein sequence ID" value="SNU87090.1"/>
    <property type="molecule type" value="Genomic_DNA"/>
</dbReference>
<dbReference type="AlphaFoldDB" id="A0A239SNW9"/>
<evidence type="ECO:0000256" key="1">
    <source>
        <dbReference type="ARBA" id="ARBA00022630"/>
    </source>
</evidence>
<reference evidence="4 5" key="1">
    <citation type="submission" date="2017-06" db="EMBL/GenBank/DDBJ databases">
        <authorList>
            <consortium name="Pathogen Informatics"/>
        </authorList>
    </citation>
    <scope>NUCLEOTIDE SEQUENCE [LARGE SCALE GENOMIC DNA]</scope>
    <source>
        <strain evidence="4 5">NCTC13788</strain>
    </source>
</reference>
<evidence type="ECO:0000313" key="5">
    <source>
        <dbReference type="Proteomes" id="UP000215185"/>
    </source>
</evidence>
<dbReference type="KEGG" id="smen:SAMEA4412692_0516"/>
<sequence length="362" mass="40826">MTKLNAITLPNGATLRNPLMMAPMTTQLSFYNGQVTKDEIEYYANRAKDVGAVIVGAANVQAVGKGWHGELGIYDDSFLPGLSQLAKEIKARGAKAIIQIFHAGRMTNRDILSGEQPVSASAVPALRPNAETPRELSQEEIIQLIEDFKLATRRAIQAGFDGVEIHGANTYIIQQFFSPHSNRRTDEWGGTQEKRFKFINDLVDGILQTVADFSNQEFIVGYRFSPEEFEDPGLRMDDCFYLLEHLSQKKLDYLHLSTNDYNRISQEEAYANKSILNYVSKHLNKKVPLVGVGGVETIEHVEDILQHAQLVAVGRSLIHDPDWAGKILRGNSTTRLKELGFDLEQYYKYGLWQFVQSFRLDK</sequence>
<dbReference type="InterPro" id="IPR013785">
    <property type="entry name" value="Aldolase_TIM"/>
</dbReference>
<keyword evidence="1" id="KW-0285">Flavoprotein</keyword>
<name>A0A239SNW9_9STRE</name>
<dbReference type="InterPro" id="IPR051799">
    <property type="entry name" value="NADH_flavin_oxidoreductase"/>
</dbReference>
<dbReference type="PANTHER" id="PTHR43656:SF2">
    <property type="entry name" value="BINDING OXIDOREDUCTASE, PUTATIVE (AFU_ORTHOLOGUE AFUA_2G08260)-RELATED"/>
    <property type="match status" value="1"/>
</dbReference>